<dbReference type="GO" id="GO:0004386">
    <property type="term" value="F:helicase activity"/>
    <property type="evidence" value="ECO:0007669"/>
    <property type="project" value="InterPro"/>
</dbReference>
<keyword evidence="3 8" id="KW-0479">Metal-binding</keyword>
<dbReference type="Proteomes" id="UP000034947">
    <property type="component" value="Unassembled WGS sequence"/>
</dbReference>
<dbReference type="InterPro" id="IPR041677">
    <property type="entry name" value="DNA2/NAM7_AAA_11"/>
</dbReference>
<evidence type="ECO:0000256" key="9">
    <source>
        <dbReference type="SAM" id="MobiDB-lite"/>
    </source>
</evidence>
<dbReference type="PANTHER" id="PTHR10887:SF445">
    <property type="entry name" value="NFX1-TYPE ZINC FINGER-CONTAINING PROTEIN 1"/>
    <property type="match status" value="1"/>
</dbReference>
<dbReference type="Pfam" id="PF13086">
    <property type="entry name" value="AAA_11"/>
    <property type="match status" value="1"/>
</dbReference>
<proteinExistence type="predicted"/>
<dbReference type="Pfam" id="PF25396">
    <property type="entry name" value="ZNFX1"/>
    <property type="match status" value="1"/>
</dbReference>
<dbReference type="VEuPathDB" id="FungiDB:P175DRAFT_0426963"/>
<dbReference type="EMBL" id="JYKN01002036">
    <property type="protein sequence ID" value="KKK17942.1"/>
    <property type="molecule type" value="Genomic_DNA"/>
</dbReference>
<dbReference type="InterPro" id="IPR057373">
    <property type="entry name" value="ZNFX1"/>
</dbReference>
<dbReference type="PROSITE" id="PS50103">
    <property type="entry name" value="ZF_C3H1"/>
    <property type="match status" value="1"/>
</dbReference>
<comment type="caution">
    <text evidence="12">The sequence shown here is derived from an EMBL/GenBank/DDBJ whole genome shotgun (WGS) entry which is preliminary data.</text>
</comment>
<keyword evidence="5" id="KW-0347">Helicase</keyword>
<dbReference type="GO" id="GO:0008270">
    <property type="term" value="F:zinc ion binding"/>
    <property type="evidence" value="ECO:0007669"/>
    <property type="project" value="UniProtKB-KW"/>
</dbReference>
<evidence type="ECO:0000256" key="6">
    <source>
        <dbReference type="ARBA" id="ARBA00022833"/>
    </source>
</evidence>
<protein>
    <submittedName>
        <fullName evidence="12">Uncharacterized protein</fullName>
    </submittedName>
</protein>
<evidence type="ECO:0000256" key="7">
    <source>
        <dbReference type="ARBA" id="ARBA00022859"/>
    </source>
</evidence>
<evidence type="ECO:0000259" key="11">
    <source>
        <dbReference type="PROSITE" id="PS51981"/>
    </source>
</evidence>
<keyword evidence="6 8" id="KW-0862">Zinc</keyword>
<dbReference type="GO" id="GO:0031048">
    <property type="term" value="P:regulatory ncRNA-mediated heterochromatin formation"/>
    <property type="evidence" value="ECO:0007669"/>
    <property type="project" value="TreeGrafter"/>
</dbReference>
<dbReference type="Pfam" id="PF13087">
    <property type="entry name" value="AAA_12"/>
    <property type="match status" value="1"/>
</dbReference>
<dbReference type="GO" id="GO:0002376">
    <property type="term" value="P:immune system process"/>
    <property type="evidence" value="ECO:0007669"/>
    <property type="project" value="UniProtKB-KW"/>
</dbReference>
<feature type="domain" description="RZ-type" evidence="11">
    <location>
        <begin position="1685"/>
        <end position="1761"/>
    </location>
</feature>
<feature type="domain" description="C3H1-type" evidence="10">
    <location>
        <begin position="1"/>
        <end position="28"/>
    </location>
</feature>
<dbReference type="InterPro" id="IPR041679">
    <property type="entry name" value="DNA2/NAM7-like_C"/>
</dbReference>
<reference evidence="12 13" key="1">
    <citation type="submission" date="2015-02" db="EMBL/GenBank/DDBJ databases">
        <title>Draft Genome Sequences of Two Closely-Related Aflatoxigenic Aspergillus Species Obtained from the Cote d'Ivoire.</title>
        <authorList>
            <person name="Moore G.G."/>
            <person name="Beltz S.B."/>
            <person name="Mack B.M."/>
        </authorList>
    </citation>
    <scope>NUCLEOTIDE SEQUENCE [LARGE SCALE GENOMIC DNA]</scope>
    <source>
        <strain evidence="12 13">SRRC1432</strain>
    </source>
</reference>
<gene>
    <name evidence="12" type="ORF">AOCH_006940</name>
</gene>
<dbReference type="InterPro" id="IPR047187">
    <property type="entry name" value="SF1_C_Upf1"/>
</dbReference>
<evidence type="ECO:0000313" key="12">
    <source>
        <dbReference type="EMBL" id="KKK17942.1"/>
    </source>
</evidence>
<dbReference type="GO" id="GO:0031380">
    <property type="term" value="C:nuclear RNA-directed RNA polymerase complex"/>
    <property type="evidence" value="ECO:0007669"/>
    <property type="project" value="TreeGrafter"/>
</dbReference>
<dbReference type="CDD" id="cd18808">
    <property type="entry name" value="SF1_C_Upf1"/>
    <property type="match status" value="1"/>
</dbReference>
<dbReference type="CDD" id="cd17936">
    <property type="entry name" value="EEXXEc_NFX1"/>
    <property type="match status" value="1"/>
</dbReference>
<dbReference type="SUPFAM" id="SSF52540">
    <property type="entry name" value="P-loop containing nucleoside triphosphate hydrolases"/>
    <property type="match status" value="1"/>
</dbReference>
<keyword evidence="13" id="KW-1185">Reference proteome</keyword>
<dbReference type="InterPro" id="IPR046439">
    <property type="entry name" value="ZF_RZ_dom"/>
</dbReference>
<sequence>MAPGRICWQFARSGVCNREQCRFLHQKPADTHKPQESQNGRPRNKEGGLKSGKNCREWQRDVEARCTAYISPESLEIFFGGARQLIERDAGTMQDVVRFLADEPGLRYIQQLVEKDFDCMPHHTKKSVFAAQMVPFLEVISHPKVLSSLVAEHHMGAIFNFIYGIGGTRAIKLFGSVCAVLKAVAEEENIPVKWLELSLLVFTKTLDVNSTAFVQEGLKTHALGLQEVLRSMNTESSANKLHVASRYLEQLLHRFDMGAQMSAVTELNETEKRNQILTLMAPQDPPGGRHDNDHADISAIQILPTLDEILSPRGEYLPECNPSRWHVGGREGLLDRNFRLLREDSVGPLRSIICQVLKEPERDITRRNQQRTYLYHGAKVVRFSLQFASGILFLVEFPQLQHLRGMEKSDREAWWKLSKRLQKGSLVCLTVNDTTVIFCTVSDIPLRRVAHNQKSNHKSQNLEDELAVLWMNPEEAFITLTPVNPDENTIRLLLDMLNAKGGSLSMIEFPGVLMAGFEATLRALQRMKQASYLPFENLLTFSSMTWDGPVKVPPPLYSLHNGFQFNLRCLMKDGSDFYVGPFGPVDLTRLKQNSILDEAQAVAVVDSLQRCVGLIQGPPGTGKSYTGIALVDVLLHNKRQGSANIGPVLCVAYTNHALDQLLEAFMDKGITSNIIRIGSQSKSDQIEACKLRIAAQRATKTKLEQAQEHNLYLEIGECEKKIETLRLHQIPHVRLPSHLRQRYPEHFQRLFGKDPNSSEALELKNPTRQIRDWLESGSNLPDSVSRPVEELIQTDIIATSTAERERLHGFWIQELRQANNDEAIRSFTAYTKTKHELEALRNELDLRCLSDADVIGVTTSGLARNLDMFSKLQAKFVLCEEAGEVLEAHLLTALLPSVEHVILIGDHQQLRPHIQNYNLSRENHDGGDRYSLDVSLFERLVEPRIALGSELPFATLETQRRMHPSIARLVRDTIYPDLKDADNVSEYPEVCGMKKRLFWVDHRVPEADNSGTDGDIRTASHWNNYEVEMTIALVSHLVNQGKYKSGEIAVLTPYLGQLHRLRQRMSNLFTICIGERDQDQLDIEGFGMVDSIKPAKRTTLLQTVRVATIDNFQGEEAKVVIISLVRSNSQNRCGFLKTSNRINVLLSRAQHGLYIIGNSETAVHVPMWEQVVRILQEGNNIGSHLELQCPRHPETPINRYFIKQHTAQIPANDHAEVVNMPALTSVEIRVRGFALTRIPPSLHAKPKSEKLYLGANIWCLSPVIWMLQQTATSARLHARQSWRVATFASDDATNAGRSQVLIMGAAGRDAADPTPAALTFVKQNAMGTTLAHLAKRSATLAAAIQSVQKNVPNHAHHVRKRYVVQAVHIAMDAQMQLSKYYCLDDEGKPVEFKGSSRPFSMEDIKTCALCRGHLRDISRYGRLVRRALLDESTKRFILHVNREYLPLAEELVACNPTLRQFHPSEMSPWPQTIEIKGPSIAQIKTMRETLGKFGETRWGQILRLREKILTYQRHVSPDAQPLIRVLIMVENARQRDKLIGRFECDSGALQNKGILLAAALRIRLDIGLLIDFMHLRQQAQPLGRINVFMDLQETRDECRTLIDTAKEHKRPLQEAEGYVYLAQLHALESSRCSNSSDSQRHFQTGEEAIGAARLIMSNFPNQTRGLLEDVESVDEMLRTTFYTIVTYQERLVIARAMASEFLGTGHWYYCRNRHPFTVGECGGPIEQYFCPECGAPVGGFDHQTADGVTRAEDIEEHFVQAMP</sequence>
<keyword evidence="5" id="KW-0067">ATP-binding</keyword>
<dbReference type="InterPro" id="IPR000571">
    <property type="entry name" value="Znf_CCCH"/>
</dbReference>
<evidence type="ECO:0000313" key="13">
    <source>
        <dbReference type="Proteomes" id="UP000034947"/>
    </source>
</evidence>
<feature type="zinc finger region" description="C3H1-type" evidence="8">
    <location>
        <begin position="1"/>
        <end position="28"/>
    </location>
</feature>
<keyword evidence="5" id="KW-0547">Nucleotide-binding</keyword>
<evidence type="ECO:0000256" key="8">
    <source>
        <dbReference type="PROSITE-ProRule" id="PRU00723"/>
    </source>
</evidence>
<evidence type="ECO:0000256" key="3">
    <source>
        <dbReference type="ARBA" id="ARBA00022723"/>
    </source>
</evidence>
<keyword evidence="5" id="KW-0378">Hydrolase</keyword>
<comment type="subcellular location">
    <subcellularLocation>
        <location evidence="1">Cytoplasm</location>
    </subcellularLocation>
</comment>
<dbReference type="Pfam" id="PF20173">
    <property type="entry name" value="ZnF_RZ-type"/>
    <property type="match status" value="1"/>
</dbReference>
<evidence type="ECO:0000256" key="2">
    <source>
        <dbReference type="ARBA" id="ARBA00022490"/>
    </source>
</evidence>
<organism evidence="12 13">
    <name type="scientific">Aspergillus ochraceoroseus</name>
    <dbReference type="NCBI Taxonomy" id="138278"/>
    <lineage>
        <taxon>Eukaryota</taxon>
        <taxon>Fungi</taxon>
        <taxon>Dikarya</taxon>
        <taxon>Ascomycota</taxon>
        <taxon>Pezizomycotina</taxon>
        <taxon>Eurotiomycetes</taxon>
        <taxon>Eurotiomycetidae</taxon>
        <taxon>Eurotiales</taxon>
        <taxon>Aspergillaceae</taxon>
        <taxon>Aspergillus</taxon>
        <taxon>Aspergillus subgen. Nidulantes</taxon>
    </lineage>
</organism>
<keyword evidence="2" id="KW-0963">Cytoplasm</keyword>
<dbReference type="PANTHER" id="PTHR10887">
    <property type="entry name" value="DNA2/NAM7 HELICASE FAMILY"/>
    <property type="match status" value="1"/>
</dbReference>
<dbReference type="FunFam" id="3.40.50.300:FF:001660">
    <property type="entry name" value="NF-X1 finger and helicase protein, putative"/>
    <property type="match status" value="1"/>
</dbReference>
<evidence type="ECO:0000256" key="1">
    <source>
        <dbReference type="ARBA" id="ARBA00004496"/>
    </source>
</evidence>
<dbReference type="GO" id="GO:0005737">
    <property type="term" value="C:cytoplasm"/>
    <property type="evidence" value="ECO:0007669"/>
    <property type="project" value="UniProtKB-SubCell"/>
</dbReference>
<keyword evidence="7" id="KW-0391">Immunity</keyword>
<evidence type="ECO:0000256" key="5">
    <source>
        <dbReference type="ARBA" id="ARBA00022806"/>
    </source>
</evidence>
<dbReference type="InterPro" id="IPR027417">
    <property type="entry name" value="P-loop_NTPase"/>
</dbReference>
<dbReference type="InterPro" id="IPR045055">
    <property type="entry name" value="DNA2/NAM7-like"/>
</dbReference>
<dbReference type="OrthoDB" id="2423195at2759"/>
<evidence type="ECO:0000259" key="10">
    <source>
        <dbReference type="PROSITE" id="PS50103"/>
    </source>
</evidence>
<accession>A0A0F8X327</accession>
<feature type="region of interest" description="Disordered" evidence="9">
    <location>
        <begin position="27"/>
        <end position="53"/>
    </location>
</feature>
<dbReference type="Gene3D" id="3.40.50.300">
    <property type="entry name" value="P-loop containing nucleotide triphosphate hydrolases"/>
    <property type="match status" value="2"/>
</dbReference>
<dbReference type="PROSITE" id="PS51981">
    <property type="entry name" value="ZF_RZ"/>
    <property type="match status" value="1"/>
</dbReference>
<evidence type="ECO:0000256" key="4">
    <source>
        <dbReference type="ARBA" id="ARBA00022771"/>
    </source>
</evidence>
<keyword evidence="4 8" id="KW-0863">Zinc-finger</keyword>
<name>A0A0F8X327_9EURO</name>
<feature type="compositionally biased region" description="Basic and acidic residues" evidence="9">
    <location>
        <begin position="43"/>
        <end position="53"/>
    </location>
</feature>